<evidence type="ECO:0000259" key="1">
    <source>
        <dbReference type="PROSITE" id="PS50943"/>
    </source>
</evidence>
<name>A0A173XEY7_9FIRM</name>
<gene>
    <name evidence="2" type="ORF">ERS852417_00439</name>
    <name evidence="3" type="ORF">LIZ82_09170</name>
</gene>
<dbReference type="RefSeq" id="WP_015560977.1">
    <property type="nucleotide sequence ID" value="NZ_CYYW01000002.1"/>
</dbReference>
<dbReference type="PROSITE" id="PS50943">
    <property type="entry name" value="HTH_CROC1"/>
    <property type="match status" value="1"/>
</dbReference>
<dbReference type="Proteomes" id="UP000095384">
    <property type="component" value="Unassembled WGS sequence"/>
</dbReference>
<dbReference type="InterPro" id="IPR010982">
    <property type="entry name" value="Lambda_DNA-bd_dom_sf"/>
</dbReference>
<protein>
    <submittedName>
        <fullName evidence="2 3">Helix-turn-helix domain</fullName>
    </submittedName>
</protein>
<dbReference type="GO" id="GO:0003677">
    <property type="term" value="F:DNA binding"/>
    <property type="evidence" value="ECO:0007669"/>
    <property type="project" value="InterPro"/>
</dbReference>
<dbReference type="SMART" id="SM00530">
    <property type="entry name" value="HTH_XRE"/>
    <property type="match status" value="1"/>
</dbReference>
<reference evidence="3" key="2">
    <citation type="submission" date="2021-10" db="EMBL/GenBank/DDBJ databases">
        <title>Collection of gut derived symbiotic bacterial strains cultured from healthy donors.</title>
        <authorList>
            <person name="Lin H."/>
            <person name="Littmann E."/>
            <person name="Kohout C."/>
            <person name="Pamer E.G."/>
        </authorList>
    </citation>
    <scope>NUCLEOTIDE SEQUENCE</scope>
    <source>
        <strain evidence="3">DFI.7.28A</strain>
    </source>
</reference>
<evidence type="ECO:0000313" key="2">
    <source>
        <dbReference type="EMBL" id="CUN50279.1"/>
    </source>
</evidence>
<dbReference type="EMBL" id="JAJCJQ010000012">
    <property type="protein sequence ID" value="MCB6961052.1"/>
    <property type="molecule type" value="Genomic_DNA"/>
</dbReference>
<dbReference type="Gene3D" id="1.10.260.40">
    <property type="entry name" value="lambda repressor-like DNA-binding domains"/>
    <property type="match status" value="1"/>
</dbReference>
<sequence>MTIGERIKKIRVFRKMTMDELGGALGFEGKNMSVRISQYETGARIPGEDMILKLADALHCNYKAISDYSLGAAEDIIETLFWLEESATSLPARGKGTRFPEYTAPGNLIHLTAMTPAKSSEAARPTYNEDDYDSTGSPVALTFEYGLVNDFLSEWCEMKTKLNSGEISPNEYFEWKITWPQA</sequence>
<dbReference type="CDD" id="cd00093">
    <property type="entry name" value="HTH_XRE"/>
    <property type="match status" value="1"/>
</dbReference>
<evidence type="ECO:0000313" key="4">
    <source>
        <dbReference type="Proteomes" id="UP000095384"/>
    </source>
</evidence>
<feature type="domain" description="HTH cro/C1-type" evidence="1">
    <location>
        <begin position="7"/>
        <end position="65"/>
    </location>
</feature>
<accession>A0A173XEY7</accession>
<reference evidence="2 4" key="1">
    <citation type="submission" date="2015-09" db="EMBL/GenBank/DDBJ databases">
        <authorList>
            <consortium name="Pathogen Informatics"/>
        </authorList>
    </citation>
    <scope>NUCLEOTIDE SEQUENCE [LARGE SCALE GENOMIC DNA]</scope>
    <source>
        <strain evidence="2 4">2789STDY5608860</strain>
    </source>
</reference>
<dbReference type="AlphaFoldDB" id="A0A173XEY7"/>
<proteinExistence type="predicted"/>
<dbReference type="Proteomes" id="UP001197741">
    <property type="component" value="Unassembled WGS sequence"/>
</dbReference>
<dbReference type="SUPFAM" id="SSF47413">
    <property type="entry name" value="lambda repressor-like DNA-binding domains"/>
    <property type="match status" value="1"/>
</dbReference>
<dbReference type="EMBL" id="CYYW01000002">
    <property type="protein sequence ID" value="CUN50279.1"/>
    <property type="molecule type" value="Genomic_DNA"/>
</dbReference>
<organism evidence="2 4">
    <name type="scientific">Agathobacter rectalis</name>
    <dbReference type="NCBI Taxonomy" id="39491"/>
    <lineage>
        <taxon>Bacteria</taxon>
        <taxon>Bacillati</taxon>
        <taxon>Bacillota</taxon>
        <taxon>Clostridia</taxon>
        <taxon>Lachnospirales</taxon>
        <taxon>Lachnospiraceae</taxon>
        <taxon>Agathobacter</taxon>
    </lineage>
</organism>
<evidence type="ECO:0000313" key="3">
    <source>
        <dbReference type="EMBL" id="MCB6961052.1"/>
    </source>
</evidence>
<dbReference type="InterPro" id="IPR001387">
    <property type="entry name" value="Cro/C1-type_HTH"/>
</dbReference>